<feature type="compositionally biased region" description="Polar residues" evidence="3">
    <location>
        <begin position="1460"/>
        <end position="1476"/>
    </location>
</feature>
<reference evidence="5 6" key="1">
    <citation type="submission" date="2024-01" db="EMBL/GenBank/DDBJ databases">
        <authorList>
            <consortium name="Genoscope - CEA"/>
            <person name="William W."/>
        </authorList>
    </citation>
    <scope>NUCLEOTIDE SEQUENCE [LARGE SCALE GENOMIC DNA]</scope>
    <source>
        <strain evidence="5 6">29B2s-10</strain>
    </source>
</reference>
<feature type="region of interest" description="Disordered" evidence="3">
    <location>
        <begin position="792"/>
        <end position="813"/>
    </location>
</feature>
<dbReference type="EMBL" id="OZ004258">
    <property type="protein sequence ID" value="CAK7911741.1"/>
    <property type="molecule type" value="Genomic_DNA"/>
</dbReference>
<feature type="domain" description="BTB" evidence="4">
    <location>
        <begin position="1020"/>
        <end position="1083"/>
    </location>
</feature>
<dbReference type="PROSITE" id="PS50012">
    <property type="entry name" value="RCC1_3"/>
    <property type="match status" value="2"/>
</dbReference>
<dbReference type="Gene3D" id="1.25.40.20">
    <property type="entry name" value="Ankyrin repeat-containing domain"/>
    <property type="match status" value="1"/>
</dbReference>
<dbReference type="PROSITE" id="PS50097">
    <property type="entry name" value="BTB"/>
    <property type="match status" value="1"/>
</dbReference>
<dbReference type="InterPro" id="IPR009091">
    <property type="entry name" value="RCC1/BLIP-II"/>
</dbReference>
<feature type="compositionally biased region" description="Low complexity" evidence="3">
    <location>
        <begin position="1477"/>
        <end position="1504"/>
    </location>
</feature>
<dbReference type="PANTHER" id="PTHR22872:SF2">
    <property type="entry name" value="INHIBITOR OF BRUTON TYROSINE KINASE"/>
    <property type="match status" value="1"/>
</dbReference>
<evidence type="ECO:0000313" key="6">
    <source>
        <dbReference type="Proteomes" id="UP001497600"/>
    </source>
</evidence>
<feature type="compositionally biased region" description="Basic and acidic residues" evidence="3">
    <location>
        <begin position="1"/>
        <end position="17"/>
    </location>
</feature>
<dbReference type="Gene3D" id="2.130.10.30">
    <property type="entry name" value="Regulator of chromosome condensation 1/beta-lactamase-inhibitor protein II"/>
    <property type="match status" value="1"/>
</dbReference>
<feature type="compositionally biased region" description="Basic residues" evidence="3">
    <location>
        <begin position="1608"/>
        <end position="1618"/>
    </location>
</feature>
<dbReference type="SUPFAM" id="SSF50985">
    <property type="entry name" value="RCC1/BLIP-II"/>
    <property type="match status" value="1"/>
</dbReference>
<gene>
    <name evidence="5" type="ORF">CAAN4_F03840</name>
</gene>
<evidence type="ECO:0000313" key="5">
    <source>
        <dbReference type="EMBL" id="CAK7911741.1"/>
    </source>
</evidence>
<dbReference type="Pfam" id="PF00651">
    <property type="entry name" value="BTB"/>
    <property type="match status" value="1"/>
</dbReference>
<feature type="region of interest" description="Disordered" evidence="3">
    <location>
        <begin position="1264"/>
        <end position="1297"/>
    </location>
</feature>
<feature type="repeat" description="RCC1" evidence="2">
    <location>
        <begin position="400"/>
        <end position="473"/>
    </location>
</feature>
<feature type="compositionally biased region" description="Low complexity" evidence="3">
    <location>
        <begin position="1592"/>
        <end position="1607"/>
    </location>
</feature>
<dbReference type="InterPro" id="IPR000408">
    <property type="entry name" value="Reg_chr_condens"/>
</dbReference>
<feature type="repeat" description="RCC1" evidence="2">
    <location>
        <begin position="340"/>
        <end position="399"/>
    </location>
</feature>
<dbReference type="InterPro" id="IPR051625">
    <property type="entry name" value="Signaling_Regulatory_Domain"/>
</dbReference>
<dbReference type="PANTHER" id="PTHR22872">
    <property type="entry name" value="BTK-BINDING PROTEIN-RELATED"/>
    <property type="match status" value="1"/>
</dbReference>
<dbReference type="Gene3D" id="3.30.710.10">
    <property type="entry name" value="Potassium Channel Kv1.1, Chain A"/>
    <property type="match status" value="1"/>
</dbReference>
<feature type="region of interest" description="Disordered" evidence="3">
    <location>
        <begin position="1586"/>
        <end position="1618"/>
    </location>
</feature>
<dbReference type="SUPFAM" id="SSF54695">
    <property type="entry name" value="POZ domain"/>
    <property type="match status" value="1"/>
</dbReference>
<feature type="region of interest" description="Disordered" evidence="3">
    <location>
        <begin position="190"/>
        <end position="263"/>
    </location>
</feature>
<feature type="region of interest" description="Disordered" evidence="3">
    <location>
        <begin position="1"/>
        <end position="33"/>
    </location>
</feature>
<dbReference type="Pfam" id="PF13540">
    <property type="entry name" value="RCC1_2"/>
    <property type="match status" value="1"/>
</dbReference>
<protein>
    <recommendedName>
        <fullName evidence="4">BTB domain-containing protein</fullName>
    </recommendedName>
</protein>
<evidence type="ECO:0000256" key="3">
    <source>
        <dbReference type="SAM" id="MobiDB-lite"/>
    </source>
</evidence>
<name>A0ABP0EF35_9ASCO</name>
<feature type="compositionally biased region" description="Basic and acidic residues" evidence="3">
    <location>
        <begin position="799"/>
        <end position="813"/>
    </location>
</feature>
<feature type="compositionally biased region" description="Polar residues" evidence="3">
    <location>
        <begin position="223"/>
        <end position="259"/>
    </location>
</feature>
<feature type="compositionally biased region" description="Low complexity" evidence="3">
    <location>
        <begin position="197"/>
        <end position="209"/>
    </location>
</feature>
<dbReference type="InterPro" id="IPR036770">
    <property type="entry name" value="Ankyrin_rpt-contain_sf"/>
</dbReference>
<dbReference type="InterPro" id="IPR011333">
    <property type="entry name" value="SKP1/BTB/POZ_sf"/>
</dbReference>
<dbReference type="SUPFAM" id="SSF48403">
    <property type="entry name" value="Ankyrin repeat"/>
    <property type="match status" value="1"/>
</dbReference>
<keyword evidence="1" id="KW-0677">Repeat</keyword>
<evidence type="ECO:0000259" key="4">
    <source>
        <dbReference type="PROSITE" id="PS50097"/>
    </source>
</evidence>
<feature type="compositionally biased region" description="Polar residues" evidence="3">
    <location>
        <begin position="1522"/>
        <end position="1541"/>
    </location>
</feature>
<evidence type="ECO:0000256" key="1">
    <source>
        <dbReference type="ARBA" id="ARBA00022737"/>
    </source>
</evidence>
<dbReference type="SMART" id="SM00225">
    <property type="entry name" value="BTB"/>
    <property type="match status" value="1"/>
</dbReference>
<accession>A0ABP0EF35</accession>
<organism evidence="5 6">
    <name type="scientific">[Candida] anglica</name>
    <dbReference type="NCBI Taxonomy" id="148631"/>
    <lineage>
        <taxon>Eukaryota</taxon>
        <taxon>Fungi</taxon>
        <taxon>Dikarya</taxon>
        <taxon>Ascomycota</taxon>
        <taxon>Saccharomycotina</taxon>
        <taxon>Pichiomycetes</taxon>
        <taxon>Debaryomycetaceae</taxon>
        <taxon>Kurtzmaniella</taxon>
    </lineage>
</organism>
<dbReference type="Proteomes" id="UP001497600">
    <property type="component" value="Chromosome F"/>
</dbReference>
<dbReference type="InterPro" id="IPR000210">
    <property type="entry name" value="BTB/POZ_dom"/>
</dbReference>
<feature type="region of interest" description="Disordered" evidence="3">
    <location>
        <begin position="1315"/>
        <end position="1543"/>
    </location>
</feature>
<keyword evidence="6" id="KW-1185">Reference proteome</keyword>
<proteinExistence type="predicted"/>
<feature type="compositionally biased region" description="Polar residues" evidence="3">
    <location>
        <begin position="1400"/>
        <end position="1420"/>
    </location>
</feature>
<feature type="compositionally biased region" description="Low complexity" evidence="3">
    <location>
        <begin position="1317"/>
        <end position="1338"/>
    </location>
</feature>
<sequence>MLSSMRLERDTDGRRENSCSSSPSSSPPPVELQTSINRKSQSTAATLSALSKQELLKRDVFGRTILHLLILSNRYDLMKRLFKNPEIRTILTLVDYENGWNCMHYVIFHKRLMCFKSIMEHLKSYSTSSTLTVANNSTLFDLLRTKDRNRLTPLQLLDNDFKDLMWVPTYINEKNEFHLNYRFEAFHNDESEVSGDQQQGQQPQPAGGAEVQPNVTAPLPAPIQTQNPPAQVPATHNTTQDPPQSQPSLKQIQKSQASIRDNEDWWQVTRGGSDLVVFGSNKNNNLGLGDSSDRPVPSRVPLEYFQDTTSCSRIQEILCKARFLELDICKYHSIALTNEGELYTCGIGSRGKLGHGVDDTSNCYRFKKIEFFSETEEEPAKSISKFATANSHTIALTKDNVLYAWGINTQGQLGVSTISSSSTNSNSNANSSEQVEIFEASPKRIISRELKKNSTPFKGVAVSTIHSLAYTKNEIYFWGLSVGQMGAITDHGAIPGERRRQSIVHKGFLQTIPKKITLRDNIKFVSTCETCTCIVTSKDDIQVYYQNQHIKLPKILPKSNTNDNFDLFKPRALTKAIEIKKVCMRSHGFIVFLLDTGDVVSVNLASSEFEDYASSKGSKNLRYITLWKAHSYDLAAIDIDVSNEGSLLLCTRNGSVFLKQSNNGSSTSRKNSMSDATLNIPLRSKFKKIDNINKVVRVSCDDNFVSFGFIRDEIDPLPVKLHKNSFVNDMKYLQSFQESDLYRKQNELFSSDGPGNSYVSDFIYPKKEHKRKNDMFDFSKRFHDLHVDDDEDIEEEHTSEDKQEKNLKDTLHTTHQNRFDSKKYKETAPKHTYQLVPNSDRMVVLEEVKSDMSYLLHKYSNIDEAKHYDCFIKLEEYPDISIGVHKYILEVRSPSFCGKIFNPKNPGEFFKHEGLQGRFDPDTNYLHFTTHLDLKALIVFIYFLYTNDVLSIWSEYPVGINCPPEIKDLKASFDKLVSLFGVADVFGKLSKDEVYLKKMRNLLEEEDDEANEMSEKDLNQDVMVILKDGEVKCHSAILVARSAYFETILSNRWEIRNEKAKCKIVRLENITKSQFHVILRHLYGFSNNTIFDSFTEDIQGINECDEFVNSMLELIEISDELLLFDLKSLCEVAIKEFISTDNVLLLLMHADLLSAQKLFMNCSWFIFNNLEVLLLDQAFKEIQFELLRKLEKQIRFLDNCKRSDFSDTQGSLNEFYQGNWIEKQSNVLISNFLFKMDDYNENFMSDKKGHELFEPLFDLRKDQEKSGGTISEPKKKVKEKRAPSVSFRVESNGSASGTDFQSGLLAFRNAYSGRNNSASGSSSMSMSMSTSAQSLTSAIDDNDEEFETVSSTRRRKSSKNCGEVIPSERKSFSSNSNIIVRNPDEKPLVRSSSNSTSNTGLSPHSNWASPGSSNGNSSILKDQPILSKRGTEEPRKMSSKAKVVSAPRLSQKERKKMAQFDNSSETTTNIPSSSGASAPWSTPNSSTSSLNRSSNSSYSNLPTLGSQDKRSQKSKMPRSSPPLVSNVSQSRSIPLQSSGPSLTEIMIQESLKIEEQQIREKERKSLQEIQQEQEFAKWWSEETAKVQQSMANSSINEGNNSGSSSNSKRNKKRGKKLI</sequence>
<evidence type="ECO:0000256" key="2">
    <source>
        <dbReference type="PROSITE-ProRule" id="PRU00235"/>
    </source>
</evidence>